<dbReference type="eggNOG" id="ENOG502R4F1">
    <property type="taxonomic scope" value="Eukaryota"/>
</dbReference>
<evidence type="ECO:0000313" key="4">
    <source>
        <dbReference type="Proteomes" id="UP000008810"/>
    </source>
</evidence>
<dbReference type="EMBL" id="CM000882">
    <property type="protein sequence ID" value="KQJ98173.1"/>
    <property type="molecule type" value="Genomic_DNA"/>
</dbReference>
<name>I1I6U7_BRADI</name>
<dbReference type="FunCoup" id="I1I6U7">
    <property type="interactions" value="313"/>
</dbReference>
<reference evidence="2" key="2">
    <citation type="submission" date="2017-06" db="EMBL/GenBank/DDBJ databases">
        <title>WGS assembly of Brachypodium distachyon.</title>
        <authorList>
            <consortium name="The International Brachypodium Initiative"/>
            <person name="Lucas S."/>
            <person name="Harmon-Smith M."/>
            <person name="Lail K."/>
            <person name="Tice H."/>
            <person name="Grimwood J."/>
            <person name="Bruce D."/>
            <person name="Barry K."/>
            <person name="Shu S."/>
            <person name="Lindquist E."/>
            <person name="Wang M."/>
            <person name="Pitluck S."/>
            <person name="Vogel J.P."/>
            <person name="Garvin D.F."/>
            <person name="Mockler T.C."/>
            <person name="Schmutz J."/>
            <person name="Rokhsar D."/>
            <person name="Bevan M.W."/>
        </authorList>
    </citation>
    <scope>NUCLEOTIDE SEQUENCE</scope>
    <source>
        <strain evidence="2">Bd21</strain>
    </source>
</reference>
<keyword evidence="4" id="KW-1185">Reference proteome</keyword>
<dbReference type="OrthoDB" id="823920at2759"/>
<dbReference type="EnsemblPlants" id="KQJ98173">
    <property type="protein sequence ID" value="KQJ98173"/>
    <property type="gene ID" value="BRADI_3g35290v3"/>
</dbReference>
<organism evidence="2">
    <name type="scientific">Brachypodium distachyon</name>
    <name type="common">Purple false brome</name>
    <name type="synonym">Trachynia distachya</name>
    <dbReference type="NCBI Taxonomy" id="15368"/>
    <lineage>
        <taxon>Eukaryota</taxon>
        <taxon>Viridiplantae</taxon>
        <taxon>Streptophyta</taxon>
        <taxon>Embryophyta</taxon>
        <taxon>Tracheophyta</taxon>
        <taxon>Spermatophyta</taxon>
        <taxon>Magnoliopsida</taxon>
        <taxon>Liliopsida</taxon>
        <taxon>Poales</taxon>
        <taxon>Poaceae</taxon>
        <taxon>BOP clade</taxon>
        <taxon>Pooideae</taxon>
        <taxon>Stipodae</taxon>
        <taxon>Brachypodieae</taxon>
        <taxon>Brachypodium</taxon>
    </lineage>
</organism>
<dbReference type="OMA" id="ATMAQWR"/>
<dbReference type="PANTHER" id="PTHR33098">
    <property type="entry name" value="COTTON FIBER (DUF761)"/>
    <property type="match status" value="1"/>
</dbReference>
<reference evidence="3" key="3">
    <citation type="submission" date="2018-08" db="UniProtKB">
        <authorList>
            <consortium name="EnsemblPlants"/>
        </authorList>
    </citation>
    <scope>IDENTIFICATION</scope>
    <source>
        <strain evidence="3">cv. Bd21</strain>
    </source>
</reference>
<dbReference type="Proteomes" id="UP000008810">
    <property type="component" value="Chromosome 3"/>
</dbReference>
<evidence type="ECO:0000313" key="2">
    <source>
        <dbReference type="EMBL" id="KQJ98173.1"/>
    </source>
</evidence>
<protein>
    <recommendedName>
        <fullName evidence="5">DUF4408 domain-containing protein</fullName>
    </recommendedName>
</protein>
<keyword evidence="1" id="KW-0812">Transmembrane</keyword>
<dbReference type="Pfam" id="PF05553">
    <property type="entry name" value="DUF761"/>
    <property type="match status" value="1"/>
</dbReference>
<sequence length="212" mass="23183">MAAEMSWCWGVVSSWLLSPGAAWFLFFNAIVGAVAVLSWGAGAHHQAGEGSTAAALAARRRRLTRSASSMVMERLRSMSTAVFPSFHVQEYNPFQEAEAEAEEIVRLQAVSMVKPDPDVVPMACAAAAAATVERGRKKSEPEKAPEEFEFPFVVCAERCRRAYGDEAEEKAEVNARAERFIRQFRADLKLERINSILLNRSRCAGAGTGTVA</sequence>
<evidence type="ECO:0000313" key="3">
    <source>
        <dbReference type="EnsemblPlants" id="KQJ98173"/>
    </source>
</evidence>
<dbReference type="AlphaFoldDB" id="I1I6U7"/>
<dbReference type="PANTHER" id="PTHR33098:SF72">
    <property type="entry name" value="DUF4408 DOMAIN-CONTAINING PROTEIN"/>
    <property type="match status" value="1"/>
</dbReference>
<keyword evidence="1" id="KW-0472">Membrane</keyword>
<reference evidence="2 3" key="1">
    <citation type="journal article" date="2010" name="Nature">
        <title>Genome sequencing and analysis of the model grass Brachypodium distachyon.</title>
        <authorList>
            <consortium name="International Brachypodium Initiative"/>
        </authorList>
    </citation>
    <scope>NUCLEOTIDE SEQUENCE [LARGE SCALE GENOMIC DNA]</scope>
    <source>
        <strain evidence="2 3">Bd21</strain>
    </source>
</reference>
<dbReference type="InParanoid" id="I1I6U7"/>
<evidence type="ECO:0000256" key="1">
    <source>
        <dbReference type="SAM" id="Phobius"/>
    </source>
</evidence>
<accession>I1I6U7</accession>
<feature type="transmembrane region" description="Helical" evidence="1">
    <location>
        <begin position="20"/>
        <end position="41"/>
    </location>
</feature>
<keyword evidence="1" id="KW-1133">Transmembrane helix</keyword>
<dbReference type="InterPro" id="IPR008480">
    <property type="entry name" value="DUF761_pln"/>
</dbReference>
<evidence type="ECO:0008006" key="5">
    <source>
        <dbReference type="Google" id="ProtNLM"/>
    </source>
</evidence>
<dbReference type="HOGENOM" id="CLU_089101_0_0_1"/>
<proteinExistence type="predicted"/>
<gene>
    <name evidence="2" type="ORF">BRADI_3g35290v3</name>
</gene>
<dbReference type="Gramene" id="KQJ98173">
    <property type="protein sequence ID" value="KQJ98173"/>
    <property type="gene ID" value="BRADI_3g35290v3"/>
</dbReference>